<dbReference type="AlphaFoldDB" id="A0AAV1ZJ24"/>
<sequence>MNECDNTNSFATRAGFDQSLIDRIGQDQKAQRPIISHKLCSSDPRAILPHQIPNAAYFNSLKKSGDLLELSEKRVTDEHFTLSSE</sequence>
<dbReference type="Proteomes" id="UP001497382">
    <property type="component" value="Unassembled WGS sequence"/>
</dbReference>
<comment type="caution">
    <text evidence="1">The sequence shown here is derived from an EMBL/GenBank/DDBJ whole genome shotgun (WGS) entry which is preliminary data.</text>
</comment>
<keyword evidence="2" id="KW-1185">Reference proteome</keyword>
<accession>A0AAV1ZJ24</accession>
<evidence type="ECO:0000313" key="1">
    <source>
        <dbReference type="EMBL" id="CAL1271742.1"/>
    </source>
</evidence>
<gene>
    <name evidence="1" type="ORF">LARSCL_LOCUS5984</name>
</gene>
<evidence type="ECO:0000313" key="2">
    <source>
        <dbReference type="Proteomes" id="UP001497382"/>
    </source>
</evidence>
<organism evidence="1 2">
    <name type="scientific">Larinioides sclopetarius</name>
    <dbReference type="NCBI Taxonomy" id="280406"/>
    <lineage>
        <taxon>Eukaryota</taxon>
        <taxon>Metazoa</taxon>
        <taxon>Ecdysozoa</taxon>
        <taxon>Arthropoda</taxon>
        <taxon>Chelicerata</taxon>
        <taxon>Arachnida</taxon>
        <taxon>Araneae</taxon>
        <taxon>Araneomorphae</taxon>
        <taxon>Entelegynae</taxon>
        <taxon>Araneoidea</taxon>
        <taxon>Araneidae</taxon>
        <taxon>Larinioides</taxon>
    </lineage>
</organism>
<reference evidence="1 2" key="1">
    <citation type="submission" date="2024-04" db="EMBL/GenBank/DDBJ databases">
        <authorList>
            <person name="Rising A."/>
            <person name="Reimegard J."/>
            <person name="Sonavane S."/>
            <person name="Akerstrom W."/>
            <person name="Nylinder S."/>
            <person name="Hedman E."/>
            <person name="Kallberg Y."/>
        </authorList>
    </citation>
    <scope>NUCLEOTIDE SEQUENCE [LARGE SCALE GENOMIC DNA]</scope>
</reference>
<proteinExistence type="predicted"/>
<dbReference type="EMBL" id="CAXIEN010000056">
    <property type="protein sequence ID" value="CAL1271742.1"/>
    <property type="molecule type" value="Genomic_DNA"/>
</dbReference>
<protein>
    <submittedName>
        <fullName evidence="1">Uncharacterized protein</fullName>
    </submittedName>
</protein>
<name>A0AAV1ZJ24_9ARAC</name>